<protein>
    <recommendedName>
        <fullName evidence="3">NodB homology domain-containing protein</fullName>
    </recommendedName>
</protein>
<dbReference type="EMBL" id="JACHEO010000002">
    <property type="protein sequence ID" value="MBB5346982.1"/>
    <property type="molecule type" value="Genomic_DNA"/>
</dbReference>
<name>A0A840UMH7_9BACT</name>
<evidence type="ECO:0008006" key="3">
    <source>
        <dbReference type="Google" id="ProtNLM"/>
    </source>
</evidence>
<dbReference type="GO" id="GO:0005975">
    <property type="term" value="P:carbohydrate metabolic process"/>
    <property type="evidence" value="ECO:0007669"/>
    <property type="project" value="InterPro"/>
</dbReference>
<evidence type="ECO:0000313" key="2">
    <source>
        <dbReference type="Proteomes" id="UP000539642"/>
    </source>
</evidence>
<reference evidence="1 2" key="1">
    <citation type="submission" date="2020-08" db="EMBL/GenBank/DDBJ databases">
        <title>Genomic Encyclopedia of Type Strains, Phase IV (KMG-IV): sequencing the most valuable type-strain genomes for metagenomic binning, comparative biology and taxonomic classification.</title>
        <authorList>
            <person name="Goeker M."/>
        </authorList>
    </citation>
    <scope>NUCLEOTIDE SEQUENCE [LARGE SCALE GENOMIC DNA]</scope>
    <source>
        <strain evidence="1 2">DSM 28570</strain>
    </source>
</reference>
<comment type="caution">
    <text evidence="1">The sequence shown here is derived from an EMBL/GenBank/DDBJ whole genome shotgun (WGS) entry which is preliminary data.</text>
</comment>
<dbReference type="AlphaFoldDB" id="A0A840UMH7"/>
<sequence>MVLDRFKSNEVENSRVLKELFQVDGTCFLNSLNDFKKQALSNAITMSSHRLAIQKISHVDKNYIFLNEFFPSFIWENLPLRSTKKIHNEINIEIFKTLKSSGIPLIQKWYWPNGCRSFFSFRADMDAGDEASLLRFVDIIRPWSKSLSLFVCGKAYVGKEHLLKEVINLETEVGNHTFLHYVFNDKKRNRKNLELTEALLSRVGVIPKGFVGPASFWHPSMYEVLEEKGYQYTSSFGVGHDDYPFFLPKNDSEAYSMVEIPFHCLGDRFPKFGFELGSEEVGRFFEQLLEKKYHSCEPMFIYGHPDMPGRIGDCPQLVKRICQKALSYKDVCTGNMADIAAWWRRRDSATANIEFDKASNRLFATHYRASPDVYWSIQVAADCKFLVSGQDLQAGVSLDLLDSYKKISLSHIPFANVGEVADCPPEKENLRKRLGNWRREYQRKRKMIHQLNTTDVQAKGAVV</sequence>
<dbReference type="Gene3D" id="3.20.20.370">
    <property type="entry name" value="Glycoside hydrolase/deacetylase"/>
    <property type="match status" value="1"/>
</dbReference>
<dbReference type="Proteomes" id="UP000539642">
    <property type="component" value="Unassembled WGS sequence"/>
</dbReference>
<proteinExistence type="predicted"/>
<accession>A0A840UMH7</accession>
<evidence type="ECO:0000313" key="1">
    <source>
        <dbReference type="EMBL" id="MBB5346982.1"/>
    </source>
</evidence>
<keyword evidence="2" id="KW-1185">Reference proteome</keyword>
<dbReference type="RefSeq" id="WP_183348332.1">
    <property type="nucleotide sequence ID" value="NZ_JACHEO010000002.1"/>
</dbReference>
<dbReference type="InterPro" id="IPR011330">
    <property type="entry name" value="Glyco_hydro/deAcase_b/a-brl"/>
</dbReference>
<dbReference type="SUPFAM" id="SSF88713">
    <property type="entry name" value="Glycoside hydrolase/deacetylase"/>
    <property type="match status" value="1"/>
</dbReference>
<organism evidence="1 2">
    <name type="scientific">Desulfoprunum benzoelyticum</name>
    <dbReference type="NCBI Taxonomy" id="1506996"/>
    <lineage>
        <taxon>Bacteria</taxon>
        <taxon>Pseudomonadati</taxon>
        <taxon>Thermodesulfobacteriota</taxon>
        <taxon>Desulfobulbia</taxon>
        <taxon>Desulfobulbales</taxon>
        <taxon>Desulfobulbaceae</taxon>
        <taxon>Desulfoprunum</taxon>
    </lineage>
</organism>
<gene>
    <name evidence="1" type="ORF">HNQ81_000692</name>
</gene>